<evidence type="ECO:0000256" key="1">
    <source>
        <dbReference type="SAM" id="MobiDB-lite"/>
    </source>
</evidence>
<evidence type="ECO:0000313" key="3">
    <source>
        <dbReference type="EMBL" id="KAG2555330.1"/>
    </source>
</evidence>
<feature type="region of interest" description="Disordered" evidence="1">
    <location>
        <begin position="46"/>
        <end position="89"/>
    </location>
</feature>
<dbReference type="EMBL" id="CM029053">
    <property type="protein sequence ID" value="KAG2555330.1"/>
    <property type="molecule type" value="Genomic_DNA"/>
</dbReference>
<keyword evidence="2" id="KW-0732">Signal</keyword>
<dbReference type="Proteomes" id="UP000823388">
    <property type="component" value="Chromosome 9K"/>
</dbReference>
<feature type="chain" id="PRO_5035768307" evidence="2">
    <location>
        <begin position="34"/>
        <end position="89"/>
    </location>
</feature>
<comment type="caution">
    <text evidence="3">The sequence shown here is derived from an EMBL/GenBank/DDBJ whole genome shotgun (WGS) entry which is preliminary data.</text>
</comment>
<feature type="signal peptide" evidence="2">
    <location>
        <begin position="1"/>
        <end position="33"/>
    </location>
</feature>
<dbReference type="AlphaFoldDB" id="A0A8T0P0Y5"/>
<keyword evidence="4" id="KW-1185">Reference proteome</keyword>
<protein>
    <submittedName>
        <fullName evidence="3">Uncharacterized protein</fullName>
    </submittedName>
</protein>
<organism evidence="3 4">
    <name type="scientific">Panicum virgatum</name>
    <name type="common">Blackwell switchgrass</name>
    <dbReference type="NCBI Taxonomy" id="38727"/>
    <lineage>
        <taxon>Eukaryota</taxon>
        <taxon>Viridiplantae</taxon>
        <taxon>Streptophyta</taxon>
        <taxon>Embryophyta</taxon>
        <taxon>Tracheophyta</taxon>
        <taxon>Spermatophyta</taxon>
        <taxon>Magnoliopsida</taxon>
        <taxon>Liliopsida</taxon>
        <taxon>Poales</taxon>
        <taxon>Poaceae</taxon>
        <taxon>PACMAD clade</taxon>
        <taxon>Panicoideae</taxon>
        <taxon>Panicodae</taxon>
        <taxon>Paniceae</taxon>
        <taxon>Panicinae</taxon>
        <taxon>Panicum</taxon>
        <taxon>Panicum sect. Hiantes</taxon>
    </lineage>
</organism>
<gene>
    <name evidence="3" type="ORF">PVAP13_9KG559700</name>
</gene>
<reference evidence="3" key="1">
    <citation type="submission" date="2020-05" db="EMBL/GenBank/DDBJ databases">
        <title>WGS assembly of Panicum virgatum.</title>
        <authorList>
            <person name="Lovell J.T."/>
            <person name="Jenkins J."/>
            <person name="Shu S."/>
            <person name="Juenger T.E."/>
            <person name="Schmutz J."/>
        </authorList>
    </citation>
    <scope>NUCLEOTIDE SEQUENCE</scope>
    <source>
        <strain evidence="3">AP13</strain>
    </source>
</reference>
<evidence type="ECO:0000313" key="4">
    <source>
        <dbReference type="Proteomes" id="UP000823388"/>
    </source>
</evidence>
<proteinExistence type="predicted"/>
<name>A0A8T0P0Y5_PANVG</name>
<feature type="compositionally biased region" description="Basic and acidic residues" evidence="1">
    <location>
        <begin position="69"/>
        <end position="78"/>
    </location>
</feature>
<evidence type="ECO:0000256" key="2">
    <source>
        <dbReference type="SAM" id="SignalP"/>
    </source>
</evidence>
<sequence>MRLSSDSSFRFMLVVFTLLLLGAELELTGLCHGRRIPSAEAVLAHDVESPPGQGFSNKQQQQQGSRWRRVQDLSESKRKVPQGPNPLHN</sequence>
<accession>A0A8T0P0Y5</accession>